<accession>A0ABP6QGZ8</accession>
<evidence type="ECO:0000256" key="1">
    <source>
        <dbReference type="SAM" id="MobiDB-lite"/>
    </source>
</evidence>
<comment type="caution">
    <text evidence="2">The sequence shown here is derived from an EMBL/GenBank/DDBJ whole genome shotgun (WGS) entry which is preliminary data.</text>
</comment>
<evidence type="ECO:0000313" key="3">
    <source>
        <dbReference type="Proteomes" id="UP001501237"/>
    </source>
</evidence>
<keyword evidence="3" id="KW-1185">Reference proteome</keyword>
<reference evidence="3" key="1">
    <citation type="journal article" date="2019" name="Int. J. Syst. Evol. Microbiol.">
        <title>The Global Catalogue of Microorganisms (GCM) 10K type strain sequencing project: providing services to taxonomists for standard genome sequencing and annotation.</title>
        <authorList>
            <consortium name="The Broad Institute Genomics Platform"/>
            <consortium name="The Broad Institute Genome Sequencing Center for Infectious Disease"/>
            <person name="Wu L."/>
            <person name="Ma J."/>
        </authorList>
    </citation>
    <scope>NUCLEOTIDE SEQUENCE [LARGE SCALE GENOMIC DNA]</scope>
    <source>
        <strain evidence="3">JCM 9377</strain>
    </source>
</reference>
<feature type="region of interest" description="Disordered" evidence="1">
    <location>
        <begin position="22"/>
        <end position="42"/>
    </location>
</feature>
<name>A0ABP6QGZ8_9ACTN</name>
<evidence type="ECO:0000313" key="2">
    <source>
        <dbReference type="EMBL" id="GAA3227024.1"/>
    </source>
</evidence>
<dbReference type="Proteomes" id="UP001501237">
    <property type="component" value="Unassembled WGS sequence"/>
</dbReference>
<sequence>MLYDTRVSEGCFVVMAPDLADPGGRPHVAPAPGEARAGPSLVGPVPPAAWRAGRGFGNGPSLFS</sequence>
<organism evidence="2 3">
    <name type="scientific">Actinocorallia longicatena</name>
    <dbReference type="NCBI Taxonomy" id="111803"/>
    <lineage>
        <taxon>Bacteria</taxon>
        <taxon>Bacillati</taxon>
        <taxon>Actinomycetota</taxon>
        <taxon>Actinomycetes</taxon>
        <taxon>Streptosporangiales</taxon>
        <taxon>Thermomonosporaceae</taxon>
        <taxon>Actinocorallia</taxon>
    </lineage>
</organism>
<dbReference type="EMBL" id="BAAAUV010000016">
    <property type="protein sequence ID" value="GAA3227024.1"/>
    <property type="molecule type" value="Genomic_DNA"/>
</dbReference>
<protein>
    <submittedName>
        <fullName evidence="2">Uncharacterized protein</fullName>
    </submittedName>
</protein>
<gene>
    <name evidence="2" type="ORF">GCM10010468_55650</name>
</gene>
<proteinExistence type="predicted"/>